<dbReference type="EMBL" id="VCKW01000027">
    <property type="protein sequence ID" value="TMR04914.1"/>
    <property type="molecule type" value="Genomic_DNA"/>
</dbReference>
<name>A0A5C4JG83_9ACTN</name>
<gene>
    <name evidence="1" type="ORF">ETD83_07640</name>
</gene>
<comment type="caution">
    <text evidence="1">The sequence shown here is derived from an EMBL/GenBank/DDBJ whole genome shotgun (WGS) entry which is preliminary data.</text>
</comment>
<evidence type="ECO:0000313" key="1">
    <source>
        <dbReference type="EMBL" id="TMR04914.1"/>
    </source>
</evidence>
<accession>A0A5C4JG83</accession>
<reference evidence="1 2" key="1">
    <citation type="submission" date="2019-05" db="EMBL/GenBank/DDBJ databases">
        <title>Draft genome sequence of Actinomadura sp. 14C53.</title>
        <authorList>
            <person name="Saricaoglu S."/>
            <person name="Isik K."/>
        </authorList>
    </citation>
    <scope>NUCLEOTIDE SEQUENCE [LARGE SCALE GENOMIC DNA]</scope>
    <source>
        <strain evidence="1 2">14C53</strain>
    </source>
</reference>
<organism evidence="1 2">
    <name type="scientific">Actinomadura soli</name>
    <dbReference type="NCBI Taxonomy" id="2508997"/>
    <lineage>
        <taxon>Bacteria</taxon>
        <taxon>Bacillati</taxon>
        <taxon>Actinomycetota</taxon>
        <taxon>Actinomycetes</taxon>
        <taxon>Streptosporangiales</taxon>
        <taxon>Thermomonosporaceae</taxon>
        <taxon>Actinomadura</taxon>
    </lineage>
</organism>
<dbReference type="Proteomes" id="UP000309174">
    <property type="component" value="Unassembled WGS sequence"/>
</dbReference>
<sequence>MPQRLPQIAGPALLHTYLNAGNVLIRVTGARLVGWGMASRGAPLVNPADLVVNRIARGHTPGDAEAAVRGVDAWRDAGPEVVDDYARLLAPTWLEAFWTPTHPWARAVVDAAVRWAIYRRDRS</sequence>
<dbReference type="OrthoDB" id="2570531at2"/>
<evidence type="ECO:0000313" key="2">
    <source>
        <dbReference type="Proteomes" id="UP000309174"/>
    </source>
</evidence>
<dbReference type="RefSeq" id="WP_138644355.1">
    <property type="nucleotide sequence ID" value="NZ_VCKW01000027.1"/>
</dbReference>
<dbReference type="AlphaFoldDB" id="A0A5C4JG83"/>
<protein>
    <submittedName>
        <fullName evidence="1">Uncharacterized protein</fullName>
    </submittedName>
</protein>
<keyword evidence="2" id="KW-1185">Reference proteome</keyword>
<proteinExistence type="predicted"/>